<keyword evidence="4" id="KW-1185">Reference proteome</keyword>
<evidence type="ECO:0000256" key="2">
    <source>
        <dbReference type="SAM" id="Phobius"/>
    </source>
</evidence>
<protein>
    <submittedName>
        <fullName evidence="3">Uncharacterized protein</fullName>
    </submittedName>
</protein>
<evidence type="ECO:0000313" key="3">
    <source>
        <dbReference type="EMBL" id="KAG8370131.1"/>
    </source>
</evidence>
<feature type="transmembrane region" description="Helical" evidence="2">
    <location>
        <begin position="131"/>
        <end position="149"/>
    </location>
</feature>
<accession>A0AAV6WHZ5</accession>
<organism evidence="3 4">
    <name type="scientific">Buddleja alternifolia</name>
    <dbReference type="NCBI Taxonomy" id="168488"/>
    <lineage>
        <taxon>Eukaryota</taxon>
        <taxon>Viridiplantae</taxon>
        <taxon>Streptophyta</taxon>
        <taxon>Embryophyta</taxon>
        <taxon>Tracheophyta</taxon>
        <taxon>Spermatophyta</taxon>
        <taxon>Magnoliopsida</taxon>
        <taxon>eudicotyledons</taxon>
        <taxon>Gunneridae</taxon>
        <taxon>Pentapetalae</taxon>
        <taxon>asterids</taxon>
        <taxon>lamiids</taxon>
        <taxon>Lamiales</taxon>
        <taxon>Scrophulariaceae</taxon>
        <taxon>Buddlejeae</taxon>
        <taxon>Buddleja</taxon>
    </lineage>
</organism>
<feature type="compositionally biased region" description="Polar residues" evidence="1">
    <location>
        <begin position="1"/>
        <end position="27"/>
    </location>
</feature>
<keyword evidence="2" id="KW-0472">Membrane</keyword>
<evidence type="ECO:0000313" key="4">
    <source>
        <dbReference type="Proteomes" id="UP000826271"/>
    </source>
</evidence>
<evidence type="ECO:0000256" key="1">
    <source>
        <dbReference type="SAM" id="MobiDB-lite"/>
    </source>
</evidence>
<keyword evidence="2" id="KW-0812">Transmembrane</keyword>
<sequence>MRDFQLQTPQRNQASANRRSKSTSDVNRNLRKITKKSLNPVFQAVSEEDSSVSNNSKEISEDFDDNSFSEFPENFDSILLFPELRCSNEAGPSKKLLDALINVIIEEFYDGLSEEKETEWLDKLLSTRANLVSLSYMLGIFVVFIFWFSNLGAEGFGNELTPT</sequence>
<dbReference type="AlphaFoldDB" id="A0AAV6WHZ5"/>
<proteinExistence type="predicted"/>
<keyword evidence="2" id="KW-1133">Transmembrane helix</keyword>
<feature type="region of interest" description="Disordered" evidence="1">
    <location>
        <begin position="1"/>
        <end position="29"/>
    </location>
</feature>
<gene>
    <name evidence="3" type="ORF">BUALT_Bualt14G0085500</name>
</gene>
<reference evidence="3" key="1">
    <citation type="submission" date="2019-10" db="EMBL/GenBank/DDBJ databases">
        <authorList>
            <person name="Zhang R."/>
            <person name="Pan Y."/>
            <person name="Wang J."/>
            <person name="Ma R."/>
            <person name="Yu S."/>
        </authorList>
    </citation>
    <scope>NUCLEOTIDE SEQUENCE</scope>
    <source>
        <strain evidence="3">LA-IB0</strain>
        <tissue evidence="3">Leaf</tissue>
    </source>
</reference>
<comment type="caution">
    <text evidence="3">The sequence shown here is derived from an EMBL/GenBank/DDBJ whole genome shotgun (WGS) entry which is preliminary data.</text>
</comment>
<dbReference type="Proteomes" id="UP000826271">
    <property type="component" value="Unassembled WGS sequence"/>
</dbReference>
<dbReference type="EMBL" id="WHWC01000014">
    <property type="protein sequence ID" value="KAG8370131.1"/>
    <property type="molecule type" value="Genomic_DNA"/>
</dbReference>
<name>A0AAV6WHZ5_9LAMI</name>